<dbReference type="AlphaFoldDB" id="A0A8X6NMC1"/>
<dbReference type="OrthoDB" id="6431218at2759"/>
<reference evidence="1" key="1">
    <citation type="submission" date="2020-08" db="EMBL/GenBank/DDBJ databases">
        <title>Multicomponent nature underlies the extraordinary mechanical properties of spider dragline silk.</title>
        <authorList>
            <person name="Kono N."/>
            <person name="Nakamura H."/>
            <person name="Mori M."/>
            <person name="Yoshida Y."/>
            <person name="Ohtoshi R."/>
            <person name="Malay A.D."/>
            <person name="Moran D.A.P."/>
            <person name="Tomita M."/>
            <person name="Numata K."/>
            <person name="Arakawa K."/>
        </authorList>
    </citation>
    <scope>NUCLEOTIDE SEQUENCE</scope>
</reference>
<organism evidence="1 2">
    <name type="scientific">Nephila pilipes</name>
    <name type="common">Giant wood spider</name>
    <name type="synonym">Nephila maculata</name>
    <dbReference type="NCBI Taxonomy" id="299642"/>
    <lineage>
        <taxon>Eukaryota</taxon>
        <taxon>Metazoa</taxon>
        <taxon>Ecdysozoa</taxon>
        <taxon>Arthropoda</taxon>
        <taxon>Chelicerata</taxon>
        <taxon>Arachnida</taxon>
        <taxon>Araneae</taxon>
        <taxon>Araneomorphae</taxon>
        <taxon>Entelegynae</taxon>
        <taxon>Araneoidea</taxon>
        <taxon>Nephilidae</taxon>
        <taxon>Nephila</taxon>
    </lineage>
</organism>
<proteinExistence type="predicted"/>
<accession>A0A8X6NMC1</accession>
<name>A0A8X6NMC1_NEPPI</name>
<protein>
    <submittedName>
        <fullName evidence="1">Uncharacterized protein</fullName>
    </submittedName>
</protein>
<comment type="caution">
    <text evidence="1">The sequence shown here is derived from an EMBL/GenBank/DDBJ whole genome shotgun (WGS) entry which is preliminary data.</text>
</comment>
<dbReference type="Proteomes" id="UP000887013">
    <property type="component" value="Unassembled WGS sequence"/>
</dbReference>
<dbReference type="EMBL" id="BMAW01106267">
    <property type="protein sequence ID" value="GFT23504.1"/>
    <property type="molecule type" value="Genomic_DNA"/>
</dbReference>
<gene>
    <name evidence="1" type="primary">AVEN_262088_1</name>
    <name evidence="1" type="ORF">NPIL_195251</name>
</gene>
<keyword evidence="2" id="KW-1185">Reference proteome</keyword>
<sequence length="116" mass="13233">MIWNLGGIHHDRLKQGDVSSSEGIAMPLDSEYLRRLVALALSVVALAILFADPEVLNDYYWGEEEEEQPIVNEEDLPLHMASHYLDLLPNDQYAMYNLFLDNVERNASNLLLDAFL</sequence>
<evidence type="ECO:0000313" key="1">
    <source>
        <dbReference type="EMBL" id="GFT23504.1"/>
    </source>
</evidence>
<evidence type="ECO:0000313" key="2">
    <source>
        <dbReference type="Proteomes" id="UP000887013"/>
    </source>
</evidence>